<comment type="subcellular location">
    <subcellularLocation>
        <location evidence="1">Cell membrane</location>
        <topology evidence="1">Multi-pass membrane protein</topology>
    </subcellularLocation>
</comment>
<dbReference type="InterPro" id="IPR001851">
    <property type="entry name" value="ABC_transp_permease"/>
</dbReference>
<feature type="transmembrane region" description="Helical" evidence="11">
    <location>
        <begin position="274"/>
        <end position="292"/>
    </location>
</feature>
<keyword evidence="4" id="KW-1003">Cell membrane</keyword>
<evidence type="ECO:0000256" key="4">
    <source>
        <dbReference type="ARBA" id="ARBA00022475"/>
    </source>
</evidence>
<evidence type="ECO:0000256" key="3">
    <source>
        <dbReference type="ARBA" id="ARBA00022448"/>
    </source>
</evidence>
<evidence type="ECO:0000256" key="9">
    <source>
        <dbReference type="ARBA" id="ARBA00025439"/>
    </source>
</evidence>
<proteinExistence type="predicted"/>
<feature type="transmembrane region" description="Helical" evidence="11">
    <location>
        <begin position="224"/>
        <end position="244"/>
    </location>
</feature>
<feature type="transmembrane region" description="Helical" evidence="11">
    <location>
        <begin position="165"/>
        <end position="187"/>
    </location>
</feature>
<keyword evidence="13" id="KW-1185">Reference proteome</keyword>
<evidence type="ECO:0000256" key="7">
    <source>
        <dbReference type="ARBA" id="ARBA00022989"/>
    </source>
</evidence>
<dbReference type="Proteomes" id="UP001269144">
    <property type="component" value="Unassembled WGS sequence"/>
</dbReference>
<protein>
    <recommendedName>
        <fullName evidence="10">Autoinducer 2 import system permease protein LsrD</fullName>
    </recommendedName>
</protein>
<evidence type="ECO:0000256" key="2">
    <source>
        <dbReference type="ARBA" id="ARBA00011262"/>
    </source>
</evidence>
<comment type="subunit">
    <text evidence="2">The complex is composed of two ATP-binding proteins (LsrA), two transmembrane proteins (LsrC and LsrD) and a solute-binding protein (LsrB).</text>
</comment>
<keyword evidence="5" id="KW-0997">Cell inner membrane</keyword>
<accession>A0ABU2HM35</accession>
<comment type="function">
    <text evidence="9">Part of the ABC transporter complex LsrABCD involved in autoinducer 2 (AI-2) import. Probably responsible for the translocation of the substrate across the membrane.</text>
</comment>
<dbReference type="RefSeq" id="WP_311158297.1">
    <property type="nucleotide sequence ID" value="NZ_JAVQLW010000001.1"/>
</dbReference>
<keyword evidence="7 11" id="KW-1133">Transmembrane helix</keyword>
<dbReference type="CDD" id="cd06579">
    <property type="entry name" value="TM_PBP1_transp_AraH_like"/>
    <property type="match status" value="1"/>
</dbReference>
<evidence type="ECO:0000256" key="10">
    <source>
        <dbReference type="ARBA" id="ARBA00039381"/>
    </source>
</evidence>
<dbReference type="EMBL" id="JAVQLW010000001">
    <property type="protein sequence ID" value="MDS9466106.1"/>
    <property type="molecule type" value="Genomic_DNA"/>
</dbReference>
<name>A0ABU2HM35_9RHOB</name>
<evidence type="ECO:0000313" key="13">
    <source>
        <dbReference type="Proteomes" id="UP001269144"/>
    </source>
</evidence>
<dbReference type="PANTHER" id="PTHR32196">
    <property type="entry name" value="ABC TRANSPORTER PERMEASE PROTEIN YPHD-RELATED-RELATED"/>
    <property type="match status" value="1"/>
</dbReference>
<evidence type="ECO:0000256" key="5">
    <source>
        <dbReference type="ARBA" id="ARBA00022519"/>
    </source>
</evidence>
<evidence type="ECO:0000256" key="6">
    <source>
        <dbReference type="ARBA" id="ARBA00022692"/>
    </source>
</evidence>
<keyword evidence="3" id="KW-0813">Transport</keyword>
<evidence type="ECO:0000313" key="12">
    <source>
        <dbReference type="EMBL" id="MDS9466106.1"/>
    </source>
</evidence>
<organism evidence="12 13">
    <name type="scientific">Paracoccus aurantius</name>
    <dbReference type="NCBI Taxonomy" id="3073814"/>
    <lineage>
        <taxon>Bacteria</taxon>
        <taxon>Pseudomonadati</taxon>
        <taxon>Pseudomonadota</taxon>
        <taxon>Alphaproteobacteria</taxon>
        <taxon>Rhodobacterales</taxon>
        <taxon>Paracoccaceae</taxon>
        <taxon>Paracoccus</taxon>
    </lineage>
</organism>
<gene>
    <name evidence="12" type="ORF">RGQ15_00750</name>
</gene>
<feature type="transmembrane region" description="Helical" evidence="11">
    <location>
        <begin position="12"/>
        <end position="30"/>
    </location>
</feature>
<dbReference type="Pfam" id="PF02653">
    <property type="entry name" value="BPD_transp_2"/>
    <property type="match status" value="1"/>
</dbReference>
<feature type="transmembrane region" description="Helical" evidence="11">
    <location>
        <begin position="298"/>
        <end position="316"/>
    </location>
</feature>
<feature type="transmembrane region" description="Helical" evidence="11">
    <location>
        <begin position="36"/>
        <end position="56"/>
    </location>
</feature>
<comment type="caution">
    <text evidence="12">The sequence shown here is derived from an EMBL/GenBank/DDBJ whole genome shotgun (WGS) entry which is preliminary data.</text>
</comment>
<keyword evidence="8 11" id="KW-0472">Membrane</keyword>
<reference evidence="13" key="1">
    <citation type="submission" date="2023-07" db="EMBL/GenBank/DDBJ databases">
        <title>Paracoccus sp. MBLB3053 whole genome sequence.</title>
        <authorList>
            <person name="Hwang C.Y."/>
            <person name="Cho E.-S."/>
            <person name="Seo M.-J."/>
        </authorList>
    </citation>
    <scope>NUCLEOTIDE SEQUENCE [LARGE SCALE GENOMIC DNA]</scope>
    <source>
        <strain evidence="13">MBLB3053</strain>
    </source>
</reference>
<evidence type="ECO:0000256" key="1">
    <source>
        <dbReference type="ARBA" id="ARBA00004651"/>
    </source>
</evidence>
<evidence type="ECO:0000256" key="8">
    <source>
        <dbReference type="ARBA" id="ARBA00023136"/>
    </source>
</evidence>
<keyword evidence="6 11" id="KW-0812">Transmembrane</keyword>
<feature type="transmembrane region" description="Helical" evidence="11">
    <location>
        <begin position="127"/>
        <end position="145"/>
    </location>
</feature>
<sequence>MTKLLNLHRAPWFWAWIAAVAAFLATWSISVGGGGGAALAVAALTFASFSVLTGLGQMLVITMGPGNVDLSIPATMTLAGTLSLKLMDGMTGPAWLVILAGLVAALTVGGCAGVVNFALIRLLRIPPIIATLSASFLYQSLAIWSNRGLRIKPPAALADFTTGRAILGIPNLALVVLVISIGFWVALNRSAFGRRLSAIGQNPRAARLAGVPVARVSGTTYVTCAKMAGLTGFLLACFSGGAALNMGAEFLLMSIAVTVIGGSSIAGGNSNVPGIWAGALFMYLIVSMLNSYGLGAGVRLLSTGIIIIAIVAVASGRKARA</sequence>
<dbReference type="PANTHER" id="PTHR32196:SF71">
    <property type="entry name" value="AUTOINDUCER 2 IMPORT SYSTEM PERMEASE PROTEIN LSRD"/>
    <property type="match status" value="1"/>
</dbReference>
<feature type="transmembrane region" description="Helical" evidence="11">
    <location>
        <begin position="93"/>
        <end position="120"/>
    </location>
</feature>
<evidence type="ECO:0000256" key="11">
    <source>
        <dbReference type="SAM" id="Phobius"/>
    </source>
</evidence>